<keyword evidence="5" id="KW-0677">Repeat</keyword>
<dbReference type="InterPro" id="IPR017149">
    <property type="entry name" value="GSH_degradosome_Dug2"/>
</dbReference>
<dbReference type="SMART" id="SM00320">
    <property type="entry name" value="WD40"/>
    <property type="match status" value="6"/>
</dbReference>
<dbReference type="Gene3D" id="3.30.70.360">
    <property type="match status" value="1"/>
</dbReference>
<keyword evidence="11" id="KW-1185">Reference proteome</keyword>
<evidence type="ECO:0000256" key="4">
    <source>
        <dbReference type="ARBA" id="ARBA00022723"/>
    </source>
</evidence>
<dbReference type="GO" id="GO:0006508">
    <property type="term" value="P:proteolysis"/>
    <property type="evidence" value="ECO:0007669"/>
    <property type="project" value="UniProtKB-KW"/>
</dbReference>
<name>A0A9P8T6D9_9ASCO</name>
<organism evidence="10 11">
    <name type="scientific">Wickerhamomyces mucosus</name>
    <dbReference type="NCBI Taxonomy" id="1378264"/>
    <lineage>
        <taxon>Eukaryota</taxon>
        <taxon>Fungi</taxon>
        <taxon>Dikarya</taxon>
        <taxon>Ascomycota</taxon>
        <taxon>Saccharomycotina</taxon>
        <taxon>Saccharomycetes</taxon>
        <taxon>Phaffomycetales</taxon>
        <taxon>Wickerhamomycetaceae</taxon>
        <taxon>Wickerhamomyces</taxon>
    </lineage>
</organism>
<dbReference type="Pfam" id="PF00400">
    <property type="entry name" value="WD40"/>
    <property type="match status" value="2"/>
</dbReference>
<dbReference type="InterPro" id="IPR011650">
    <property type="entry name" value="Peptidase_M20_dimer"/>
</dbReference>
<dbReference type="InterPro" id="IPR002933">
    <property type="entry name" value="Peptidase_M20"/>
</dbReference>
<accession>A0A9P8T6D9</accession>
<dbReference type="Pfam" id="PF07687">
    <property type="entry name" value="M20_dimer"/>
    <property type="match status" value="1"/>
</dbReference>
<dbReference type="InterPro" id="IPR015943">
    <property type="entry name" value="WD40/YVTN_repeat-like_dom_sf"/>
</dbReference>
<sequence>MQSNRALDDNPIVELSKRLPLRDRTSSRSQYSPSPQRSLKKDDGQSKLNDQQQLFSDEDSNPVLLHRWHHQFSILSTCAFPNKGLLFCGTQDHLILVFDMDTFERKFILKGHTGSVLCLTKSSDGKFLFSGGSDSLVKVWDVVEMKETHTIYSLSDIGDIFSLAWSNSLNLLFIGCQNASILFVHLNTVPKTDPNKLPVNRFDKFFDSKGPTGATTISPSYQKVLEVRSRLIEVPSSNILPYAHNGFIYTMKFFDENILISGAGDGKAKIWRVSFQGLSLLKQLDNDDSILSLTIYEQFLYCGLSKGSLKVWDLNTSQQLLTCHDLDDDDIFGVASSKSYIFKSVKGEVYKWKFGSNIEVSWNAHEDLILSMEIYEKDGKAYLVTGGNDHSVAIWDIDDEVNSKNHLRRSSIITYDNDSMLSTLDDLVSFKTVSKKPELFIDESRRCANYLIDLLKKFGADSELIPVEDGNPIVYGCFKGHSADKTKVPPRILWYGHYDVIEAEENSGWRTDPFKMVANDGYLFARGVSDNKGPTLAAIYSVAELLHSNQLESDIIFLIEGEEECGSYGFQEAINKNTALIGHIDWILLSNSYWLDESTPCLNYGLRGVISANVEVSSDNPDRHSGVDGGVSREPTIDLIKLLSKLIDDEGKVLIPNFYDPIKPLTSMEEKLYDDIVKKAKINIDRPTLLSKWKYPSLTVHKIDVSGPGNSTIIPQSAKGSLSIRIVPEQNLQETKKQFIKHLEDSFKNIRSDNHLTIKLIHEAEPWLSNPSNDAFQILRQEVINEWNLEPLYIREGGSIPSVRFLEKILDAPAAQIPCGQSTDNAHLNNEKLRVTNLYALRRILQNTFKKLPKRS</sequence>
<evidence type="ECO:0000256" key="5">
    <source>
        <dbReference type="ARBA" id="ARBA00022737"/>
    </source>
</evidence>
<evidence type="ECO:0000256" key="8">
    <source>
        <dbReference type="SAM" id="MobiDB-lite"/>
    </source>
</evidence>
<dbReference type="GO" id="GO:0046872">
    <property type="term" value="F:metal ion binding"/>
    <property type="evidence" value="ECO:0007669"/>
    <property type="project" value="UniProtKB-KW"/>
</dbReference>
<evidence type="ECO:0000256" key="1">
    <source>
        <dbReference type="ARBA" id="ARBA00006247"/>
    </source>
</evidence>
<dbReference type="OrthoDB" id="7832001at2759"/>
<dbReference type="PANTHER" id="PTHR43270">
    <property type="entry name" value="BETA-ALA-HIS DIPEPTIDASE"/>
    <property type="match status" value="1"/>
</dbReference>
<dbReference type="InterPro" id="IPR020472">
    <property type="entry name" value="WD40_PAC1"/>
</dbReference>
<feature type="region of interest" description="Disordered" evidence="8">
    <location>
        <begin position="1"/>
        <end position="49"/>
    </location>
</feature>
<comment type="similarity">
    <text evidence="1">Belongs to the peptidase M20A family.</text>
</comment>
<keyword evidence="2 7" id="KW-0853">WD repeat</keyword>
<gene>
    <name evidence="10" type="ORF">WICMUC_005342</name>
</gene>
<dbReference type="PROSITE" id="PS00678">
    <property type="entry name" value="WD_REPEATS_1"/>
    <property type="match status" value="2"/>
</dbReference>
<dbReference type="PRINTS" id="PR00320">
    <property type="entry name" value="GPROTEINBRPT"/>
</dbReference>
<dbReference type="GO" id="GO:0006751">
    <property type="term" value="P:glutathione catabolic process"/>
    <property type="evidence" value="ECO:0007669"/>
    <property type="project" value="InterPro"/>
</dbReference>
<dbReference type="AlphaFoldDB" id="A0A9P8T6D9"/>
<evidence type="ECO:0000259" key="9">
    <source>
        <dbReference type="Pfam" id="PF07687"/>
    </source>
</evidence>
<evidence type="ECO:0000256" key="3">
    <source>
        <dbReference type="ARBA" id="ARBA00022670"/>
    </source>
</evidence>
<evidence type="ECO:0000256" key="7">
    <source>
        <dbReference type="PROSITE-ProRule" id="PRU00221"/>
    </source>
</evidence>
<feature type="compositionally biased region" description="Basic and acidic residues" evidence="8">
    <location>
        <begin position="15"/>
        <end position="26"/>
    </location>
</feature>
<dbReference type="InterPro" id="IPR051458">
    <property type="entry name" value="Cyt/Met_Dipeptidase"/>
</dbReference>
<evidence type="ECO:0000256" key="2">
    <source>
        <dbReference type="ARBA" id="ARBA00022574"/>
    </source>
</evidence>
<dbReference type="InterPro" id="IPR001680">
    <property type="entry name" value="WD40_rpt"/>
</dbReference>
<feature type="repeat" description="WD" evidence="7">
    <location>
        <begin position="109"/>
        <end position="150"/>
    </location>
</feature>
<dbReference type="InterPro" id="IPR019775">
    <property type="entry name" value="WD40_repeat_CS"/>
</dbReference>
<dbReference type="PROSITE" id="PS50294">
    <property type="entry name" value="WD_REPEATS_REGION"/>
    <property type="match status" value="2"/>
</dbReference>
<reference evidence="10" key="2">
    <citation type="submission" date="2021-01" db="EMBL/GenBank/DDBJ databases">
        <authorList>
            <person name="Schikora-Tamarit M.A."/>
        </authorList>
    </citation>
    <scope>NUCLEOTIDE SEQUENCE</scope>
    <source>
        <strain evidence="10">CBS6341</strain>
    </source>
</reference>
<reference evidence="10" key="1">
    <citation type="journal article" date="2021" name="Open Biol.">
        <title>Shared evolutionary footprints suggest mitochondrial oxidative damage underlies multiple complex I losses in fungi.</title>
        <authorList>
            <person name="Schikora-Tamarit M.A."/>
            <person name="Marcet-Houben M."/>
            <person name="Nosek J."/>
            <person name="Gabaldon T."/>
        </authorList>
    </citation>
    <scope>NUCLEOTIDE SEQUENCE</scope>
    <source>
        <strain evidence="10">CBS6341</strain>
    </source>
</reference>
<dbReference type="Proteomes" id="UP000769528">
    <property type="component" value="Unassembled WGS sequence"/>
</dbReference>
<dbReference type="GO" id="GO:0008233">
    <property type="term" value="F:peptidase activity"/>
    <property type="evidence" value="ECO:0007669"/>
    <property type="project" value="UniProtKB-KW"/>
</dbReference>
<dbReference type="SUPFAM" id="SSF53187">
    <property type="entry name" value="Zn-dependent exopeptidases"/>
    <property type="match status" value="1"/>
</dbReference>
<feature type="repeat" description="WD" evidence="7">
    <location>
        <begin position="362"/>
        <end position="405"/>
    </location>
</feature>
<dbReference type="Gene3D" id="2.130.10.10">
    <property type="entry name" value="YVTN repeat-like/Quinoprotein amine dehydrogenase"/>
    <property type="match status" value="2"/>
</dbReference>
<dbReference type="InterPro" id="IPR036322">
    <property type="entry name" value="WD40_repeat_dom_sf"/>
</dbReference>
<evidence type="ECO:0000256" key="6">
    <source>
        <dbReference type="ARBA" id="ARBA00022801"/>
    </source>
</evidence>
<proteinExistence type="inferred from homology"/>
<evidence type="ECO:0000313" key="11">
    <source>
        <dbReference type="Proteomes" id="UP000769528"/>
    </source>
</evidence>
<comment type="caution">
    <text evidence="10">The sequence shown here is derived from an EMBL/GenBank/DDBJ whole genome shotgun (WGS) entry which is preliminary data.</text>
</comment>
<feature type="domain" description="Peptidase M20 dimerisation" evidence="9">
    <location>
        <begin position="604"/>
        <end position="748"/>
    </location>
</feature>
<feature type="repeat" description="WD" evidence="7">
    <location>
        <begin position="241"/>
        <end position="274"/>
    </location>
</feature>
<keyword evidence="6" id="KW-0378">Hydrolase</keyword>
<dbReference type="PANTHER" id="PTHR43270:SF8">
    <property type="entry name" value="DI- AND TRIPEPTIDASE DUG2-RELATED"/>
    <property type="match status" value="1"/>
</dbReference>
<dbReference type="SUPFAM" id="SSF50978">
    <property type="entry name" value="WD40 repeat-like"/>
    <property type="match status" value="1"/>
</dbReference>
<evidence type="ECO:0000313" key="10">
    <source>
        <dbReference type="EMBL" id="KAH3666995.1"/>
    </source>
</evidence>
<dbReference type="EMBL" id="JAEUBF010001392">
    <property type="protein sequence ID" value="KAH3666995.1"/>
    <property type="molecule type" value="Genomic_DNA"/>
</dbReference>
<dbReference type="PIRSF" id="PIRSF037237">
    <property type="entry name" value="Peptidase_WD_repeats_DUG2"/>
    <property type="match status" value="1"/>
</dbReference>
<feature type="compositionally biased region" description="Low complexity" evidence="8">
    <location>
        <begin position="27"/>
        <end position="37"/>
    </location>
</feature>
<dbReference type="PROSITE" id="PS50082">
    <property type="entry name" value="WD_REPEATS_2"/>
    <property type="match status" value="3"/>
</dbReference>
<dbReference type="Gene3D" id="3.40.630.10">
    <property type="entry name" value="Zn peptidases"/>
    <property type="match status" value="1"/>
</dbReference>
<protein>
    <recommendedName>
        <fullName evidence="9">Peptidase M20 dimerisation domain-containing protein</fullName>
    </recommendedName>
</protein>
<keyword evidence="3" id="KW-0645">Protease</keyword>
<keyword evidence="4" id="KW-0479">Metal-binding</keyword>
<dbReference type="Pfam" id="PF01546">
    <property type="entry name" value="Peptidase_M20"/>
    <property type="match status" value="1"/>
</dbReference>